<proteinExistence type="inferred from homology"/>
<sequence>PEFPYKYIKIHPFLHQEKRFHWLKSSINLCCWIIGCVLAPIKLMIAALSMGVGGLLVRLLNSTTDKQSMLTGYKKVIYHIIQSLFWRLSVFSQFMFIIRWNKKKFNKDARIIISNHQNMNDVLLHGLFHHPVYLARSDMLSAYGIGDVLKISRSFLVDKHNSNAAMMEALKETAKQHTVQIFPEGTISSCHCVIRARPGAFKLGQLVQPVAIKYYTFMPMAWLCESGLRHLLDLSTNLFGFAIYEYLDVIDGETPDQCCKRIANAMDVPYLPYTNADYLWFSGKTDDITKCTKEYLEDFGWMGQFKDYKELCMKKKLNPRFYYDAKRLGVE</sequence>
<dbReference type="GO" id="GO:0006629">
    <property type="term" value="P:lipid metabolic process"/>
    <property type="evidence" value="ECO:0007669"/>
    <property type="project" value="UniProtKB-KW"/>
</dbReference>
<accession>A0A146KI85</accession>
<keyword evidence="4 9" id="KW-0812">Transmembrane</keyword>
<dbReference type="AlphaFoldDB" id="A0A146KI85"/>
<evidence type="ECO:0000256" key="1">
    <source>
        <dbReference type="ARBA" id="ARBA00004370"/>
    </source>
</evidence>
<protein>
    <submittedName>
        <fullName evidence="11">Acyltransferase</fullName>
    </submittedName>
</protein>
<dbReference type="PANTHER" id="PTHR23063">
    <property type="entry name" value="PHOSPHOLIPID ACYLTRANSFERASE"/>
    <property type="match status" value="1"/>
</dbReference>
<keyword evidence="5 9" id="KW-1133">Transmembrane helix</keyword>
<keyword evidence="8 11" id="KW-0012">Acyltransferase</keyword>
<evidence type="ECO:0000256" key="8">
    <source>
        <dbReference type="ARBA" id="ARBA00023315"/>
    </source>
</evidence>
<dbReference type="EMBL" id="GDID01001311">
    <property type="protein sequence ID" value="JAP95295.1"/>
    <property type="molecule type" value="Transcribed_RNA"/>
</dbReference>
<name>A0A146KI85_9EUKA</name>
<evidence type="ECO:0000256" key="2">
    <source>
        <dbReference type="ARBA" id="ARBA00008655"/>
    </source>
</evidence>
<dbReference type="Pfam" id="PF01553">
    <property type="entry name" value="Acyltransferase"/>
    <property type="match status" value="1"/>
</dbReference>
<dbReference type="GO" id="GO:0016746">
    <property type="term" value="F:acyltransferase activity"/>
    <property type="evidence" value="ECO:0007669"/>
    <property type="project" value="UniProtKB-KW"/>
</dbReference>
<feature type="transmembrane region" description="Helical" evidence="9">
    <location>
        <begin position="76"/>
        <end position="98"/>
    </location>
</feature>
<gene>
    <name evidence="11" type="ORF">TPC1_11763</name>
</gene>
<dbReference type="GO" id="GO:0016020">
    <property type="term" value="C:membrane"/>
    <property type="evidence" value="ECO:0007669"/>
    <property type="project" value="UniProtKB-SubCell"/>
</dbReference>
<keyword evidence="6" id="KW-0443">Lipid metabolism</keyword>
<reference evidence="11" key="1">
    <citation type="submission" date="2015-07" db="EMBL/GenBank/DDBJ databases">
        <title>Adaptation to a free-living lifestyle via gene acquisitions in the diplomonad Trepomonas sp. PC1.</title>
        <authorList>
            <person name="Xu F."/>
            <person name="Jerlstrom-Hultqvist J."/>
            <person name="Kolisko M."/>
            <person name="Simpson A.G.B."/>
            <person name="Roger A.J."/>
            <person name="Svard S.G."/>
            <person name="Andersson J.O."/>
        </authorList>
    </citation>
    <scope>NUCLEOTIDE SEQUENCE</scope>
    <source>
        <strain evidence="11">PC1</strain>
    </source>
</reference>
<feature type="non-terminal residue" evidence="11">
    <location>
        <position position="1"/>
    </location>
</feature>
<keyword evidence="3 11" id="KW-0808">Transferase</keyword>
<feature type="transmembrane region" description="Helical" evidence="9">
    <location>
        <begin position="29"/>
        <end position="56"/>
    </location>
</feature>
<evidence type="ECO:0000256" key="9">
    <source>
        <dbReference type="SAM" id="Phobius"/>
    </source>
</evidence>
<evidence type="ECO:0000256" key="6">
    <source>
        <dbReference type="ARBA" id="ARBA00023098"/>
    </source>
</evidence>
<dbReference type="SUPFAM" id="SSF69593">
    <property type="entry name" value="Glycerol-3-phosphate (1)-acyltransferase"/>
    <property type="match status" value="1"/>
</dbReference>
<evidence type="ECO:0000256" key="5">
    <source>
        <dbReference type="ARBA" id="ARBA00022989"/>
    </source>
</evidence>
<comment type="similarity">
    <text evidence="2">Belongs to the 1-acyl-sn-glycerol-3-phosphate acyltransferase family.</text>
</comment>
<organism evidence="11">
    <name type="scientific">Trepomonas sp. PC1</name>
    <dbReference type="NCBI Taxonomy" id="1076344"/>
    <lineage>
        <taxon>Eukaryota</taxon>
        <taxon>Metamonada</taxon>
        <taxon>Diplomonadida</taxon>
        <taxon>Hexamitidae</taxon>
        <taxon>Hexamitinae</taxon>
        <taxon>Trepomonas</taxon>
    </lineage>
</organism>
<dbReference type="PANTHER" id="PTHR23063:SF52">
    <property type="entry name" value="LYSOPHOSPHATIDYLCHOLINE ACYLTRANSFERASE"/>
    <property type="match status" value="1"/>
</dbReference>
<dbReference type="SMART" id="SM00563">
    <property type="entry name" value="PlsC"/>
    <property type="match status" value="1"/>
</dbReference>
<feature type="domain" description="Phospholipid/glycerol acyltransferase" evidence="10">
    <location>
        <begin position="110"/>
        <end position="215"/>
    </location>
</feature>
<comment type="subcellular location">
    <subcellularLocation>
        <location evidence="1">Membrane</location>
    </subcellularLocation>
</comment>
<evidence type="ECO:0000259" key="10">
    <source>
        <dbReference type="SMART" id="SM00563"/>
    </source>
</evidence>
<evidence type="ECO:0000256" key="7">
    <source>
        <dbReference type="ARBA" id="ARBA00023136"/>
    </source>
</evidence>
<evidence type="ECO:0000256" key="3">
    <source>
        <dbReference type="ARBA" id="ARBA00022679"/>
    </source>
</evidence>
<keyword evidence="7 9" id="KW-0472">Membrane</keyword>
<dbReference type="InterPro" id="IPR002123">
    <property type="entry name" value="Plipid/glycerol_acylTrfase"/>
</dbReference>
<evidence type="ECO:0000256" key="4">
    <source>
        <dbReference type="ARBA" id="ARBA00022692"/>
    </source>
</evidence>
<evidence type="ECO:0000313" key="11">
    <source>
        <dbReference type="EMBL" id="JAP95295.1"/>
    </source>
</evidence>